<evidence type="ECO:0000256" key="1">
    <source>
        <dbReference type="SAM" id="MobiDB-lite"/>
    </source>
</evidence>
<dbReference type="Proteomes" id="UP000614410">
    <property type="component" value="Unassembled WGS sequence"/>
</dbReference>
<proteinExistence type="predicted"/>
<dbReference type="AlphaFoldDB" id="A0A934KES9"/>
<gene>
    <name evidence="2" type="ORF">JF887_02060</name>
</gene>
<name>A0A934KES9_9BACT</name>
<sequence>MLAAVVAVLLVGGTTTAVLLAGRHNPAPRPPPAAVHTPTPTATPIPPTPLPTADTSGGSVAFTDPDGNFSASFSSAPVKDSTSTPVNGQQLTYVQFTNLVNPDVVEVVAYADYPPSIPDNTPNVILSAGIQSAVTHVNGTILSKMFATVQGFPSVDAIVSVPASGSSPSGFLGARLILAGHTVFEVLSTGLDNPPAGFAPLTILKHSP</sequence>
<feature type="region of interest" description="Disordered" evidence="1">
    <location>
        <begin position="22"/>
        <end position="47"/>
    </location>
</feature>
<dbReference type="EMBL" id="JAEKNN010000008">
    <property type="protein sequence ID" value="MBJ7608201.1"/>
    <property type="molecule type" value="Genomic_DNA"/>
</dbReference>
<protein>
    <submittedName>
        <fullName evidence="2">Uncharacterized protein</fullName>
    </submittedName>
</protein>
<evidence type="ECO:0000313" key="2">
    <source>
        <dbReference type="EMBL" id="MBJ7608201.1"/>
    </source>
</evidence>
<organism evidence="2 3">
    <name type="scientific">Candidatus Amunia macphersoniae</name>
    <dbReference type="NCBI Taxonomy" id="3127014"/>
    <lineage>
        <taxon>Bacteria</taxon>
        <taxon>Bacillati</taxon>
        <taxon>Candidatus Dormiibacterota</taxon>
        <taxon>Candidatus Dormibacteria</taxon>
        <taxon>Candidatus Aeolococcales</taxon>
        <taxon>Candidatus Aeolococcaceae</taxon>
        <taxon>Candidatus Amunia</taxon>
    </lineage>
</organism>
<reference evidence="2 3" key="1">
    <citation type="submission" date="2020-10" db="EMBL/GenBank/DDBJ databases">
        <title>Ca. Dormibacterota MAGs.</title>
        <authorList>
            <person name="Montgomery K."/>
        </authorList>
    </citation>
    <scope>NUCLEOTIDE SEQUENCE [LARGE SCALE GENOMIC DNA]</scope>
    <source>
        <strain evidence="2">Mitchell_Peninsula_5</strain>
    </source>
</reference>
<evidence type="ECO:0000313" key="3">
    <source>
        <dbReference type="Proteomes" id="UP000614410"/>
    </source>
</evidence>
<accession>A0A934KES9</accession>
<comment type="caution">
    <text evidence="2">The sequence shown here is derived from an EMBL/GenBank/DDBJ whole genome shotgun (WGS) entry which is preliminary data.</text>
</comment>